<sequence length="307" mass="33065">MEDEAGVHARGVTRAFGPVQALRGLDLTVPYGQVTALVGANGAGKTTLLLILATLLAPDAGEIRVAGHDLRTRPEAARTALGWMPDTFGAYDQLTVAEYLQFFADAYGLTPPEGAARTAELLTRVHLLEMARQPVHVLSRGQKQRLGLARALVHRPKVLLLDEPASGLDPRSRVELRDLLRSLAAEGVAVLISSHILSELEEIADRVVLVERGATAGEHEIATLMAEARGLWRVRALEEEPLAEALDVRRVPYRRQETGGLDIGPLTEREAAVLLGELVGAGARIFSYAPVGGALESVYLAMTEDRT</sequence>
<dbReference type="Proteomes" id="UP001500665">
    <property type="component" value="Unassembled WGS sequence"/>
</dbReference>
<organism evidence="6 7">
    <name type="scientific">Actinocorallia libanotica</name>
    <dbReference type="NCBI Taxonomy" id="46162"/>
    <lineage>
        <taxon>Bacteria</taxon>
        <taxon>Bacillati</taxon>
        <taxon>Actinomycetota</taxon>
        <taxon>Actinomycetes</taxon>
        <taxon>Streptosporangiales</taxon>
        <taxon>Thermomonosporaceae</taxon>
        <taxon>Actinocorallia</taxon>
    </lineage>
</organism>
<comment type="similarity">
    <text evidence="1">Belongs to the ABC transporter superfamily.</text>
</comment>
<keyword evidence="3" id="KW-0547">Nucleotide-binding</keyword>
<keyword evidence="7" id="KW-1185">Reference proteome</keyword>
<name>A0ABN1RNB5_9ACTN</name>
<dbReference type="SUPFAM" id="SSF52540">
    <property type="entry name" value="P-loop containing nucleoside triphosphate hydrolases"/>
    <property type="match status" value="1"/>
</dbReference>
<dbReference type="GO" id="GO:0005524">
    <property type="term" value="F:ATP binding"/>
    <property type="evidence" value="ECO:0007669"/>
    <property type="project" value="UniProtKB-KW"/>
</dbReference>
<dbReference type="InterPro" id="IPR003593">
    <property type="entry name" value="AAA+_ATPase"/>
</dbReference>
<evidence type="ECO:0000313" key="6">
    <source>
        <dbReference type="EMBL" id="GAA0960505.1"/>
    </source>
</evidence>
<reference evidence="6 7" key="1">
    <citation type="journal article" date="2019" name="Int. J. Syst. Evol. Microbiol.">
        <title>The Global Catalogue of Microorganisms (GCM) 10K type strain sequencing project: providing services to taxonomists for standard genome sequencing and annotation.</title>
        <authorList>
            <consortium name="The Broad Institute Genomics Platform"/>
            <consortium name="The Broad Institute Genome Sequencing Center for Infectious Disease"/>
            <person name="Wu L."/>
            <person name="Ma J."/>
        </authorList>
    </citation>
    <scope>NUCLEOTIDE SEQUENCE [LARGE SCALE GENOMIC DNA]</scope>
    <source>
        <strain evidence="6 7">JCM 10696</strain>
    </source>
</reference>
<evidence type="ECO:0000259" key="5">
    <source>
        <dbReference type="PROSITE" id="PS50893"/>
    </source>
</evidence>
<dbReference type="PROSITE" id="PS50893">
    <property type="entry name" value="ABC_TRANSPORTER_2"/>
    <property type="match status" value="1"/>
</dbReference>
<evidence type="ECO:0000256" key="2">
    <source>
        <dbReference type="ARBA" id="ARBA00022448"/>
    </source>
</evidence>
<dbReference type="Pfam" id="PF00005">
    <property type="entry name" value="ABC_tran"/>
    <property type="match status" value="1"/>
</dbReference>
<dbReference type="InterPro" id="IPR027417">
    <property type="entry name" value="P-loop_NTPase"/>
</dbReference>
<keyword evidence="4 6" id="KW-0067">ATP-binding</keyword>
<dbReference type="SMART" id="SM00382">
    <property type="entry name" value="AAA"/>
    <property type="match status" value="1"/>
</dbReference>
<dbReference type="CDD" id="cd03230">
    <property type="entry name" value="ABC_DR_subfamily_A"/>
    <property type="match status" value="1"/>
</dbReference>
<protein>
    <submittedName>
        <fullName evidence="6">ABC transporter ATP-binding protein</fullName>
    </submittedName>
</protein>
<comment type="caution">
    <text evidence="6">The sequence shown here is derived from an EMBL/GenBank/DDBJ whole genome shotgun (WGS) entry which is preliminary data.</text>
</comment>
<accession>A0ABN1RNB5</accession>
<dbReference type="RefSeq" id="WP_344243551.1">
    <property type="nucleotide sequence ID" value="NZ_BAAAHH010000024.1"/>
</dbReference>
<dbReference type="EMBL" id="BAAAHH010000024">
    <property type="protein sequence ID" value="GAA0960505.1"/>
    <property type="molecule type" value="Genomic_DNA"/>
</dbReference>
<evidence type="ECO:0000256" key="1">
    <source>
        <dbReference type="ARBA" id="ARBA00005417"/>
    </source>
</evidence>
<evidence type="ECO:0000256" key="4">
    <source>
        <dbReference type="ARBA" id="ARBA00022840"/>
    </source>
</evidence>
<dbReference type="PANTHER" id="PTHR43335">
    <property type="entry name" value="ABC TRANSPORTER, ATP-BINDING PROTEIN"/>
    <property type="match status" value="1"/>
</dbReference>
<gene>
    <name evidence="6" type="ORF">GCM10009550_51750</name>
</gene>
<dbReference type="PANTHER" id="PTHR43335:SF3">
    <property type="entry name" value="ABC TRANSPORTER"/>
    <property type="match status" value="1"/>
</dbReference>
<keyword evidence="2" id="KW-0813">Transport</keyword>
<proteinExistence type="inferred from homology"/>
<dbReference type="Gene3D" id="3.40.50.300">
    <property type="entry name" value="P-loop containing nucleotide triphosphate hydrolases"/>
    <property type="match status" value="1"/>
</dbReference>
<evidence type="ECO:0000256" key="3">
    <source>
        <dbReference type="ARBA" id="ARBA00022741"/>
    </source>
</evidence>
<feature type="domain" description="ABC transporter" evidence="5">
    <location>
        <begin position="7"/>
        <end position="237"/>
    </location>
</feature>
<evidence type="ECO:0000313" key="7">
    <source>
        <dbReference type="Proteomes" id="UP001500665"/>
    </source>
</evidence>
<dbReference type="InterPro" id="IPR003439">
    <property type="entry name" value="ABC_transporter-like_ATP-bd"/>
</dbReference>